<keyword evidence="2" id="KW-1185">Reference proteome</keyword>
<evidence type="ECO:0000313" key="1">
    <source>
        <dbReference type="EMBL" id="SEH66534.1"/>
    </source>
</evidence>
<reference evidence="1 2" key="1">
    <citation type="submission" date="2016-10" db="EMBL/GenBank/DDBJ databases">
        <authorList>
            <person name="de Groot N.N."/>
        </authorList>
    </citation>
    <scope>NUCLEOTIDE SEQUENCE [LARGE SCALE GENOMIC DNA]</scope>
    <source>
        <strain evidence="1 2">IBRC-M10418</strain>
    </source>
</reference>
<dbReference type="Proteomes" id="UP000199215">
    <property type="component" value="Unassembled WGS sequence"/>
</dbReference>
<name>A0A1H6JV61_9EURY</name>
<sequence length="44" mass="4742">MSGDGPMYQCKDCDWNGDEYRVVNDGSTAGTAVCPKCEGQLAIR</sequence>
<organism evidence="1 2">
    <name type="scientific">Halopenitus malekzadehii</name>
    <dbReference type="NCBI Taxonomy" id="1267564"/>
    <lineage>
        <taxon>Archaea</taxon>
        <taxon>Methanobacteriati</taxon>
        <taxon>Methanobacteriota</taxon>
        <taxon>Stenosarchaea group</taxon>
        <taxon>Halobacteria</taxon>
        <taxon>Halobacteriales</taxon>
        <taxon>Haloferacaceae</taxon>
        <taxon>Halopenitus</taxon>
    </lineage>
</organism>
<evidence type="ECO:0000313" key="2">
    <source>
        <dbReference type="Proteomes" id="UP000199215"/>
    </source>
</evidence>
<accession>A0A1H6JV61</accession>
<proteinExistence type="predicted"/>
<dbReference type="EMBL" id="FNWU01000025">
    <property type="protein sequence ID" value="SEH66534.1"/>
    <property type="molecule type" value="Genomic_DNA"/>
</dbReference>
<gene>
    <name evidence="1" type="ORF">SAMN05192561_1253</name>
</gene>
<protein>
    <submittedName>
        <fullName evidence="1">Uncharacterized protein</fullName>
    </submittedName>
</protein>
<dbReference type="AlphaFoldDB" id="A0A1H6JV61"/>